<dbReference type="GO" id="GO:0005634">
    <property type="term" value="C:nucleus"/>
    <property type="evidence" value="ECO:0007669"/>
    <property type="project" value="UniProtKB-SubCell"/>
</dbReference>
<evidence type="ECO:0000256" key="10">
    <source>
        <dbReference type="ARBA" id="ARBA00022839"/>
    </source>
</evidence>
<evidence type="ECO:0000256" key="7">
    <source>
        <dbReference type="ARBA" id="ARBA00022763"/>
    </source>
</evidence>
<feature type="compositionally biased region" description="Polar residues" evidence="18">
    <location>
        <begin position="648"/>
        <end position="660"/>
    </location>
</feature>
<dbReference type="PANTHER" id="PTHR11081">
    <property type="entry name" value="FLAP ENDONUCLEASE FAMILY MEMBER"/>
    <property type="match status" value="1"/>
</dbReference>
<dbReference type="FunFam" id="3.40.50.1010:FF:000096">
    <property type="entry name" value="Exonuclease 1"/>
    <property type="match status" value="1"/>
</dbReference>
<keyword evidence="5 17" id="KW-0479">Metal-binding</keyword>
<comment type="caution">
    <text evidence="21">The sequence shown here is derived from an EMBL/GenBank/DDBJ whole genome shotgun (WGS) entry which is preliminary data.</text>
</comment>
<organism evidence="21 22">
    <name type="scientific">Scyliorhinus torazame</name>
    <name type="common">Cloudy catshark</name>
    <name type="synonym">Catulus torazame</name>
    <dbReference type="NCBI Taxonomy" id="75743"/>
    <lineage>
        <taxon>Eukaryota</taxon>
        <taxon>Metazoa</taxon>
        <taxon>Chordata</taxon>
        <taxon>Craniata</taxon>
        <taxon>Vertebrata</taxon>
        <taxon>Chondrichthyes</taxon>
        <taxon>Elasmobranchii</taxon>
        <taxon>Galeomorphii</taxon>
        <taxon>Galeoidea</taxon>
        <taxon>Carcharhiniformes</taxon>
        <taxon>Scyliorhinidae</taxon>
        <taxon>Scyliorhinus</taxon>
    </lineage>
</organism>
<dbReference type="InterPro" id="IPR008918">
    <property type="entry name" value="HhH2"/>
</dbReference>
<keyword evidence="13 17" id="KW-0238">DNA-binding</keyword>
<dbReference type="SMART" id="SM00485">
    <property type="entry name" value="XPGN"/>
    <property type="match status" value="1"/>
</dbReference>
<dbReference type="CDD" id="cd09857">
    <property type="entry name" value="PIN_EXO1"/>
    <property type="match status" value="1"/>
</dbReference>
<evidence type="ECO:0000256" key="3">
    <source>
        <dbReference type="ARBA" id="ARBA00020324"/>
    </source>
</evidence>
<keyword evidence="6" id="KW-0255">Endonuclease</keyword>
<keyword evidence="22" id="KW-1185">Reference proteome</keyword>
<dbReference type="Gene3D" id="1.10.150.20">
    <property type="entry name" value="5' to 3' exonuclease, C-terminal subdomain"/>
    <property type="match status" value="1"/>
</dbReference>
<dbReference type="InterPro" id="IPR019974">
    <property type="entry name" value="XPG_CS"/>
</dbReference>
<dbReference type="Gene3D" id="3.40.50.1010">
    <property type="entry name" value="5'-nuclease"/>
    <property type="match status" value="1"/>
</dbReference>
<feature type="region of interest" description="Disordered" evidence="18">
    <location>
        <begin position="439"/>
        <end position="481"/>
    </location>
</feature>
<dbReference type="FunFam" id="1.10.150.20:FF:000011">
    <property type="entry name" value="exonuclease 1"/>
    <property type="match status" value="1"/>
</dbReference>
<dbReference type="InterPro" id="IPR037315">
    <property type="entry name" value="EXO1_H3TH"/>
</dbReference>
<keyword evidence="15 17" id="KW-0539">Nucleus</keyword>
<comment type="function">
    <text evidence="17">5'-&gt;3' double-stranded DNA exonuclease which may also possess a cryptic 3'-&gt;5' double-stranded DNA exonuclease activity. Functions in DNA mismatch repair.</text>
</comment>
<evidence type="ECO:0000256" key="4">
    <source>
        <dbReference type="ARBA" id="ARBA00022722"/>
    </source>
</evidence>
<evidence type="ECO:0000256" key="15">
    <source>
        <dbReference type="ARBA" id="ARBA00023242"/>
    </source>
</evidence>
<dbReference type="EC" id="3.1.-.-" evidence="17"/>
<dbReference type="GO" id="GO:0035312">
    <property type="term" value="F:5'-3' DNA exonuclease activity"/>
    <property type="evidence" value="ECO:0007669"/>
    <property type="project" value="UniProtKB-UniRule"/>
</dbReference>
<evidence type="ECO:0000259" key="20">
    <source>
        <dbReference type="SMART" id="SM00485"/>
    </source>
</evidence>
<keyword evidence="8 17" id="KW-0228">DNA excision</keyword>
<dbReference type="PANTHER" id="PTHR11081:SF8">
    <property type="entry name" value="EXONUCLEASE 1"/>
    <property type="match status" value="1"/>
</dbReference>
<evidence type="ECO:0000256" key="11">
    <source>
        <dbReference type="ARBA" id="ARBA00022842"/>
    </source>
</evidence>
<evidence type="ECO:0000256" key="9">
    <source>
        <dbReference type="ARBA" id="ARBA00022801"/>
    </source>
</evidence>
<keyword evidence="7 17" id="KW-0227">DNA damage</keyword>
<dbReference type="InterPro" id="IPR006086">
    <property type="entry name" value="XPG-I_dom"/>
</dbReference>
<comment type="similarity">
    <text evidence="2 17">Belongs to the XPG/RAD2 endonuclease family. EXO1 subfamily.</text>
</comment>
<keyword evidence="12 17" id="KW-0267">Excision nuclease</keyword>
<evidence type="ECO:0000256" key="16">
    <source>
        <dbReference type="ARBA" id="ARBA00055562"/>
    </source>
</evidence>
<evidence type="ECO:0000256" key="17">
    <source>
        <dbReference type="RuleBase" id="RU910737"/>
    </source>
</evidence>
<dbReference type="GO" id="GO:0046872">
    <property type="term" value="F:metal ion binding"/>
    <property type="evidence" value="ECO:0007669"/>
    <property type="project" value="UniProtKB-UniRule"/>
</dbReference>
<name>A0A401PXM7_SCYTO</name>
<evidence type="ECO:0000256" key="8">
    <source>
        <dbReference type="ARBA" id="ARBA00022769"/>
    </source>
</evidence>
<evidence type="ECO:0000256" key="1">
    <source>
        <dbReference type="ARBA" id="ARBA00004123"/>
    </source>
</evidence>
<evidence type="ECO:0000256" key="6">
    <source>
        <dbReference type="ARBA" id="ARBA00022759"/>
    </source>
</evidence>
<dbReference type="GO" id="GO:0006298">
    <property type="term" value="P:mismatch repair"/>
    <property type="evidence" value="ECO:0007669"/>
    <property type="project" value="TreeGrafter"/>
</dbReference>
<dbReference type="PROSITE" id="PS00841">
    <property type="entry name" value="XPG_1"/>
    <property type="match status" value="1"/>
</dbReference>
<dbReference type="Pfam" id="PF00752">
    <property type="entry name" value="XPG_N"/>
    <property type="match status" value="1"/>
</dbReference>
<keyword evidence="14 17" id="KW-0234">DNA repair</keyword>
<dbReference type="AlphaFoldDB" id="A0A401PXM7"/>
<evidence type="ECO:0000256" key="18">
    <source>
        <dbReference type="SAM" id="MobiDB-lite"/>
    </source>
</evidence>
<evidence type="ECO:0000259" key="19">
    <source>
        <dbReference type="SMART" id="SM00484"/>
    </source>
</evidence>
<dbReference type="GO" id="GO:0006310">
    <property type="term" value="P:DNA recombination"/>
    <property type="evidence" value="ECO:0007669"/>
    <property type="project" value="TreeGrafter"/>
</dbReference>
<comment type="subcellular location">
    <subcellularLocation>
        <location evidence="1 17">Nucleus</location>
    </subcellularLocation>
</comment>
<comment type="function">
    <text evidence="16">5'-&gt;3' double-stranded DNA exonuclease which may also contain a cryptic 3'-&gt;5' double-stranded DNA exonuclease activity. Also exhibits endonuclease activity against 5'-overhanging flap structures similar to those generated by displacement synthesis when DNA polymerase encounters the 5'-end of a downstream Okazaki fragment. Required for DNA mismatch repair (MMR).</text>
</comment>
<dbReference type="SMART" id="SM00279">
    <property type="entry name" value="HhH2"/>
    <property type="match status" value="1"/>
</dbReference>
<dbReference type="SUPFAM" id="SSF88723">
    <property type="entry name" value="PIN domain-like"/>
    <property type="match status" value="1"/>
</dbReference>
<evidence type="ECO:0000313" key="22">
    <source>
        <dbReference type="Proteomes" id="UP000288216"/>
    </source>
</evidence>
<reference evidence="21 22" key="1">
    <citation type="journal article" date="2018" name="Nat. Ecol. Evol.">
        <title>Shark genomes provide insights into elasmobranch evolution and the origin of vertebrates.</title>
        <authorList>
            <person name="Hara Y"/>
            <person name="Yamaguchi K"/>
            <person name="Onimaru K"/>
            <person name="Kadota M"/>
            <person name="Koyanagi M"/>
            <person name="Keeley SD"/>
            <person name="Tatsumi K"/>
            <person name="Tanaka K"/>
            <person name="Motone F"/>
            <person name="Kageyama Y"/>
            <person name="Nozu R"/>
            <person name="Adachi N"/>
            <person name="Nishimura O"/>
            <person name="Nakagawa R"/>
            <person name="Tanegashima C"/>
            <person name="Kiyatake I"/>
            <person name="Matsumoto R"/>
            <person name="Murakumo K"/>
            <person name="Nishida K"/>
            <person name="Terakita A"/>
            <person name="Kuratani S"/>
            <person name="Sato K"/>
            <person name="Hyodo S Kuraku.S."/>
        </authorList>
    </citation>
    <scope>NUCLEOTIDE SEQUENCE [LARGE SCALE GENOMIC DNA]</scope>
</reference>
<feature type="domain" description="XPG-I" evidence="19">
    <location>
        <begin position="138"/>
        <end position="208"/>
    </location>
</feature>
<dbReference type="InterPro" id="IPR006084">
    <property type="entry name" value="XPG/Rad2"/>
</dbReference>
<dbReference type="SMART" id="SM00484">
    <property type="entry name" value="XPGI"/>
    <property type="match status" value="1"/>
</dbReference>
<dbReference type="InterPro" id="IPR006085">
    <property type="entry name" value="XPG_DNA_repair_N"/>
</dbReference>
<dbReference type="EMBL" id="BFAA01010338">
    <property type="protein sequence ID" value="GCB77860.1"/>
    <property type="molecule type" value="Genomic_DNA"/>
</dbReference>
<dbReference type="InterPro" id="IPR044752">
    <property type="entry name" value="PIN-like_EXO1"/>
</dbReference>
<accession>A0A401PXM7</accession>
<dbReference type="GO" id="GO:0003677">
    <property type="term" value="F:DNA binding"/>
    <property type="evidence" value="ECO:0007669"/>
    <property type="project" value="UniProtKB-UniRule"/>
</dbReference>
<dbReference type="Proteomes" id="UP000288216">
    <property type="component" value="Unassembled WGS sequence"/>
</dbReference>
<protein>
    <recommendedName>
        <fullName evidence="3 17">Exonuclease 1</fullName>
        <ecNumber evidence="17">3.1.-.-</ecNumber>
    </recommendedName>
</protein>
<keyword evidence="11 17" id="KW-0460">Magnesium</keyword>
<dbReference type="OMA" id="QDFTETK"/>
<dbReference type="GO" id="GO:0017108">
    <property type="term" value="F:5'-flap endonuclease activity"/>
    <property type="evidence" value="ECO:0007669"/>
    <property type="project" value="TreeGrafter"/>
</dbReference>
<comment type="cofactor">
    <cofactor evidence="17">
        <name>Mg(2+)</name>
        <dbReference type="ChEBI" id="CHEBI:18420"/>
    </cofactor>
    <text evidence="17">Binds 2 magnesium ions per subunit. They probably participate in the reaction catalyzed by the enzyme. May bind an additional third magnesium ion after substrate binding.</text>
</comment>
<keyword evidence="9 17" id="KW-0378">Hydrolase</keyword>
<dbReference type="OrthoDB" id="26491at2759"/>
<evidence type="ECO:0000256" key="2">
    <source>
        <dbReference type="ARBA" id="ARBA00010563"/>
    </source>
</evidence>
<evidence type="ECO:0000313" key="21">
    <source>
        <dbReference type="EMBL" id="GCB77860.1"/>
    </source>
</evidence>
<evidence type="ECO:0000256" key="12">
    <source>
        <dbReference type="ARBA" id="ARBA00022881"/>
    </source>
</evidence>
<sequence length="788" mass="87507">MGIQGLLQFVKDASEPIHIKKYKGQTVALDMYCWLHKGAFACADKLAKGEPTDQYVGYCMKFVEMLVSFGIKPVLVFDGCTLPSKKEVEKARRLRRQANLQKGKQLLREGKSAEARECFTRCVNITPAMAHEVIKATRAKGMDCIVAPYEADAQLAYLNKIHIAQAVITEDSDLLAFGCKKVVLKVDKNGNGIEIDQARFGKCKQLGDIFTEEKFRYMCILSGCDYLASIHGIGLAKACKLLRIANNPDIITVIKKMGQYLKTSLTITDEYIDGFVRANNTFLYQLVFDPLKRKLIPLNAYSDGVDAGTLDYAGHHFGDEKALQVALGNIDVNTLETVGDYNPCTFQLSAKRSCGWNDTEINQQKVPHKLSIWSKEYKPHENQLSVPRAQISPEKPCTRGIEKVINIKRLKLPNREMMAKRAREDEGLSDGDLLSQYSFPNSKRHKEEAAEKCLSPQCRSEEEESPSADYSVRNESPRPHSKARNRFAILLQRKNEDSGAVVVPGTRSRFFCSPNEACVSNQRVGASDQKIGDNAISNATKRCTDLNPISSCNSENNDFLQYCRKVAPSTVMKRNDNKSVAKHDQSAIQYQQDLLEQSEGPINEDSDVMTSPHSPLGITSSLGSSCSGFECSDSSQKSRSSDLDEASDNATSHNQISSPGTLPELSEKTIVIVKHRVPGLHKLSPGSLRKSAKLSLLGPAKASGLNKKSLLLQKRKSATNNENKPELQATIHDLWQKFGFVGESRKLQSSQKSDPMTPVEDNLQILTPETDQSILRSECSSVQRAIQW</sequence>
<gene>
    <name evidence="21" type="ORF">scyTo_0016756</name>
</gene>
<dbReference type="InterPro" id="IPR036279">
    <property type="entry name" value="5-3_exonuclease_C_sf"/>
</dbReference>
<dbReference type="Pfam" id="PF00867">
    <property type="entry name" value="XPG_I"/>
    <property type="match status" value="1"/>
</dbReference>
<feature type="region of interest" description="Disordered" evidence="18">
    <location>
        <begin position="633"/>
        <end position="662"/>
    </location>
</feature>
<dbReference type="SUPFAM" id="SSF47807">
    <property type="entry name" value="5' to 3' exonuclease, C-terminal subdomain"/>
    <property type="match status" value="1"/>
</dbReference>
<keyword evidence="10 17" id="KW-0269">Exonuclease</keyword>
<dbReference type="InterPro" id="IPR029060">
    <property type="entry name" value="PIN-like_dom_sf"/>
</dbReference>
<dbReference type="CDD" id="cd09908">
    <property type="entry name" value="H3TH_EXO1"/>
    <property type="match status" value="1"/>
</dbReference>
<dbReference type="STRING" id="75743.A0A401PXM7"/>
<dbReference type="PRINTS" id="PR00853">
    <property type="entry name" value="XPGRADSUPER"/>
</dbReference>
<feature type="domain" description="XPG N-terminal" evidence="20">
    <location>
        <begin position="1"/>
        <end position="99"/>
    </location>
</feature>
<evidence type="ECO:0000256" key="13">
    <source>
        <dbReference type="ARBA" id="ARBA00023125"/>
    </source>
</evidence>
<evidence type="ECO:0000256" key="5">
    <source>
        <dbReference type="ARBA" id="ARBA00022723"/>
    </source>
</evidence>
<dbReference type="PROSITE" id="PS00842">
    <property type="entry name" value="XPG_2"/>
    <property type="match status" value="1"/>
</dbReference>
<proteinExistence type="inferred from homology"/>
<keyword evidence="4 17" id="KW-0540">Nuclease</keyword>
<evidence type="ECO:0000256" key="14">
    <source>
        <dbReference type="ARBA" id="ARBA00023204"/>
    </source>
</evidence>